<dbReference type="AlphaFoldDB" id="A0A0A2VUP8"/>
<name>A0A0A2VUP8_BEABA</name>
<reference evidence="1 2" key="1">
    <citation type="submission" date="2012-10" db="EMBL/GenBank/DDBJ databases">
        <title>Genome sequencing and analysis of entomopathogenic fungi Beauveria bassiana D1-5.</title>
        <authorList>
            <person name="Li Q."/>
            <person name="Wang L."/>
            <person name="Zhang Z."/>
            <person name="Wang Q."/>
            <person name="Ren J."/>
            <person name="Wang M."/>
            <person name="Xu W."/>
            <person name="Wang J."/>
            <person name="Lu Y."/>
            <person name="Du Q."/>
            <person name="Sun Z."/>
        </authorList>
    </citation>
    <scope>NUCLEOTIDE SEQUENCE [LARGE SCALE GENOMIC DNA]</scope>
    <source>
        <strain evidence="1 2">D1-5</strain>
    </source>
</reference>
<comment type="caution">
    <text evidence="1">The sequence shown here is derived from an EMBL/GenBank/DDBJ whole genome shotgun (WGS) entry which is preliminary data.</text>
</comment>
<dbReference type="Proteomes" id="UP000030106">
    <property type="component" value="Unassembled WGS sequence"/>
</dbReference>
<gene>
    <name evidence="1" type="ORF">BBAD15_g10240</name>
</gene>
<evidence type="ECO:0000313" key="2">
    <source>
        <dbReference type="Proteomes" id="UP000030106"/>
    </source>
</evidence>
<accession>A0A0A2VUP8</accession>
<proteinExistence type="predicted"/>
<sequence length="161" mass="16354">MKSSSNNSSSNRTAQTAPIAGSAFHFLNGSFCLSEGSHFLNGSPAAQKLLASALFLCVAGARYKHGLDLALSREKAAWAKLLADHNATIAEKRAVEDFVRAKAMADYTAALAAAAPADTLAAAFAAAQAERGFVRAKALADHTAGLAAATTSTAGVDSGEG</sequence>
<protein>
    <submittedName>
        <fullName evidence="1">Uncharacterized protein</fullName>
    </submittedName>
</protein>
<organism evidence="1 2">
    <name type="scientific">Beauveria bassiana D1-5</name>
    <dbReference type="NCBI Taxonomy" id="1245745"/>
    <lineage>
        <taxon>Eukaryota</taxon>
        <taxon>Fungi</taxon>
        <taxon>Dikarya</taxon>
        <taxon>Ascomycota</taxon>
        <taxon>Pezizomycotina</taxon>
        <taxon>Sordariomycetes</taxon>
        <taxon>Hypocreomycetidae</taxon>
        <taxon>Hypocreales</taxon>
        <taxon>Cordycipitaceae</taxon>
        <taxon>Beauveria</taxon>
    </lineage>
</organism>
<dbReference type="HOGENOM" id="CLU_1643400_0_0_1"/>
<evidence type="ECO:0000313" key="1">
    <source>
        <dbReference type="EMBL" id="KGQ04504.1"/>
    </source>
</evidence>
<dbReference type="EMBL" id="ANFO01001057">
    <property type="protein sequence ID" value="KGQ04504.1"/>
    <property type="molecule type" value="Genomic_DNA"/>
</dbReference>